<dbReference type="PANTHER" id="PTHR34853">
    <property type="match status" value="1"/>
</dbReference>
<dbReference type="PIRSF" id="PIRSF029171">
    <property type="entry name" value="Esterase_LipA"/>
    <property type="match status" value="1"/>
</dbReference>
<dbReference type="Gene3D" id="3.40.50.1820">
    <property type="entry name" value="alpha/beta hydrolase"/>
    <property type="match status" value="1"/>
</dbReference>
<evidence type="ECO:0000256" key="11">
    <source>
        <dbReference type="ARBA" id="ARBA00048461"/>
    </source>
</evidence>
<gene>
    <name evidence="14" type="ORF">GLX27_003688</name>
</gene>
<proteinExistence type="inferred from homology"/>
<keyword evidence="15" id="KW-1185">Reference proteome</keyword>
<feature type="region of interest" description="Disordered" evidence="12">
    <location>
        <begin position="464"/>
        <end position="492"/>
    </location>
</feature>
<evidence type="ECO:0000256" key="5">
    <source>
        <dbReference type="ARBA" id="ARBA00022801"/>
    </source>
</evidence>
<evidence type="ECO:0000256" key="10">
    <source>
        <dbReference type="ARBA" id="ARBA00047591"/>
    </source>
</evidence>
<reference evidence="14 15" key="1">
    <citation type="journal article" date="2020" name="Elife">
        <title>Loss of centromere function drives karyotype evolution in closely related Malassezia species.</title>
        <authorList>
            <person name="Sankaranarayanan S.R."/>
            <person name="Ianiri G."/>
            <person name="Coelho M.A."/>
            <person name="Reza M.H."/>
            <person name="Thimmappa B.C."/>
            <person name="Ganguly P."/>
            <person name="Vadnala R.N."/>
            <person name="Sun S."/>
            <person name="Siddharthan R."/>
            <person name="Tellgren-Roth C."/>
            <person name="Dawson T.L."/>
            <person name="Heitman J."/>
            <person name="Sanyal K."/>
        </authorList>
    </citation>
    <scope>NUCLEOTIDE SEQUENCE [LARGE SCALE GENOMIC DNA]</scope>
    <source>
        <strain evidence="14">CBS14141</strain>
    </source>
</reference>
<comment type="catalytic activity">
    <reaction evidence="1">
        <text>a triacylglycerol + H2O = a diacylglycerol + a fatty acid + H(+)</text>
        <dbReference type="Rhea" id="RHEA:12044"/>
        <dbReference type="ChEBI" id="CHEBI:15377"/>
        <dbReference type="ChEBI" id="CHEBI:15378"/>
        <dbReference type="ChEBI" id="CHEBI:17855"/>
        <dbReference type="ChEBI" id="CHEBI:18035"/>
        <dbReference type="ChEBI" id="CHEBI:28868"/>
        <dbReference type="EC" id="3.1.1.3"/>
    </reaction>
</comment>
<evidence type="ECO:0000256" key="1">
    <source>
        <dbReference type="ARBA" id="ARBA00001024"/>
    </source>
</evidence>
<feature type="compositionally biased region" description="Basic residues" evidence="12">
    <location>
        <begin position="471"/>
        <end position="485"/>
    </location>
</feature>
<keyword evidence="4" id="KW-0964">Secreted</keyword>
<feature type="signal peptide" evidence="13">
    <location>
        <begin position="1"/>
        <end position="29"/>
    </location>
</feature>
<feature type="chain" id="PRO_5046762436" description="triacylglycerol lipase" evidence="13">
    <location>
        <begin position="30"/>
        <end position="492"/>
    </location>
</feature>
<dbReference type="SUPFAM" id="SSF53474">
    <property type="entry name" value="alpha/beta-Hydrolases"/>
    <property type="match status" value="1"/>
</dbReference>
<evidence type="ECO:0000256" key="4">
    <source>
        <dbReference type="ARBA" id="ARBA00022525"/>
    </source>
</evidence>
<sequence>MPGRLSMPSLFYLTQSLLLLLFFPLHAQASVLKRGNDDPFYQPPAHWKSKQPGDILRWRKIEPKFIGGDFNVAEAYQLLYRTSQNTPDEPQHTVTTVFVPHNAKKDTLVVGSTAQDANGQQCTPSAGYTYNSESNFVFWLDETFFLQYLQEGYVMTIPDKEGPKNAFAAGRMEGYMTLDSIRATLNFSKLNMSKNTRIAGYGYSGGAITLGWASSLKPSYAPELNVIGWAFGGTPSNLLGTINHIDGTIFSGLILAGVTGVSDVYPEINEYIQTVLNSAGRKGLEFCRNHCLQEIILKYPLKSIYSYEFQTRGEDVFNNTAVQQMFTDLTMGVRAHETPDVPVFMYHAQHDEIVPYGDAHKTAKAWCRNGAQIKFTTYSHHEMGHFTTEITGSVPAFHFIRDLFNSKEVSDGCTFKTEDTLFFNPSVLGGNADEILDAILGIFGQRIGPEGNVLAAKKTVIKVSENGSSQKSHHSHAQSRKHRRALPILSDA</sequence>
<dbReference type="EC" id="3.1.1.3" evidence="3"/>
<accession>A0ABY8EUC2</accession>
<comment type="similarity">
    <text evidence="9">Belongs to the AB hydrolase superfamily. Lipase family. Class Lip subfamily.</text>
</comment>
<comment type="catalytic activity">
    <reaction evidence="10">
        <text>a diacylglycerol + H2O = a monoacylglycerol + a fatty acid + H(+)</text>
        <dbReference type="Rhea" id="RHEA:32731"/>
        <dbReference type="ChEBI" id="CHEBI:15377"/>
        <dbReference type="ChEBI" id="CHEBI:15378"/>
        <dbReference type="ChEBI" id="CHEBI:17408"/>
        <dbReference type="ChEBI" id="CHEBI:18035"/>
        <dbReference type="ChEBI" id="CHEBI:28868"/>
    </reaction>
</comment>
<dbReference type="Gene3D" id="1.10.260.130">
    <property type="match status" value="1"/>
</dbReference>
<comment type="subcellular location">
    <subcellularLocation>
        <location evidence="2">Secreted</location>
    </subcellularLocation>
</comment>
<keyword evidence="6" id="KW-0442">Lipid degradation</keyword>
<organism evidence="14 15">
    <name type="scientific">Malassezia furfur</name>
    <name type="common">Pityriasis versicolor infection agent</name>
    <name type="synonym">Pityrosporum furfur</name>
    <dbReference type="NCBI Taxonomy" id="55194"/>
    <lineage>
        <taxon>Eukaryota</taxon>
        <taxon>Fungi</taxon>
        <taxon>Dikarya</taxon>
        <taxon>Basidiomycota</taxon>
        <taxon>Ustilaginomycotina</taxon>
        <taxon>Malasseziomycetes</taxon>
        <taxon>Malasseziales</taxon>
        <taxon>Malasseziaceae</taxon>
        <taxon>Malassezia</taxon>
    </lineage>
</organism>
<keyword evidence="5" id="KW-0378">Hydrolase</keyword>
<dbReference type="InterPro" id="IPR005152">
    <property type="entry name" value="Lipase_secreted"/>
</dbReference>
<evidence type="ECO:0000256" key="7">
    <source>
        <dbReference type="ARBA" id="ARBA00023026"/>
    </source>
</evidence>
<evidence type="ECO:0000313" key="15">
    <source>
        <dbReference type="Proteomes" id="UP000818624"/>
    </source>
</evidence>
<protein>
    <recommendedName>
        <fullName evidence="3">triacylglycerol lipase</fullName>
        <ecNumber evidence="3">3.1.1.3</ecNumber>
    </recommendedName>
</protein>
<name>A0ABY8EUC2_MALFU</name>
<evidence type="ECO:0000256" key="2">
    <source>
        <dbReference type="ARBA" id="ARBA00004613"/>
    </source>
</evidence>
<keyword evidence="7" id="KW-0843">Virulence</keyword>
<dbReference type="Pfam" id="PF03583">
    <property type="entry name" value="LIP"/>
    <property type="match status" value="1"/>
</dbReference>
<evidence type="ECO:0000256" key="13">
    <source>
        <dbReference type="SAM" id="SignalP"/>
    </source>
</evidence>
<evidence type="ECO:0000256" key="6">
    <source>
        <dbReference type="ARBA" id="ARBA00022963"/>
    </source>
</evidence>
<evidence type="ECO:0000256" key="3">
    <source>
        <dbReference type="ARBA" id="ARBA00013279"/>
    </source>
</evidence>
<dbReference type="EMBL" id="CP046236">
    <property type="protein sequence ID" value="WFD49011.1"/>
    <property type="molecule type" value="Genomic_DNA"/>
</dbReference>
<evidence type="ECO:0000256" key="12">
    <source>
        <dbReference type="SAM" id="MobiDB-lite"/>
    </source>
</evidence>
<evidence type="ECO:0000256" key="8">
    <source>
        <dbReference type="ARBA" id="ARBA00023098"/>
    </source>
</evidence>
<evidence type="ECO:0000256" key="9">
    <source>
        <dbReference type="ARBA" id="ARBA00043986"/>
    </source>
</evidence>
<comment type="catalytic activity">
    <reaction evidence="11">
        <text>a monoacylglycerol + H2O = glycerol + a fatty acid + H(+)</text>
        <dbReference type="Rhea" id="RHEA:15245"/>
        <dbReference type="ChEBI" id="CHEBI:15377"/>
        <dbReference type="ChEBI" id="CHEBI:15378"/>
        <dbReference type="ChEBI" id="CHEBI:17408"/>
        <dbReference type="ChEBI" id="CHEBI:17754"/>
        <dbReference type="ChEBI" id="CHEBI:28868"/>
    </reaction>
</comment>
<dbReference type="PANTHER" id="PTHR34853:SF1">
    <property type="entry name" value="LIPASE 5"/>
    <property type="match status" value="1"/>
</dbReference>
<keyword evidence="13" id="KW-0732">Signal</keyword>
<keyword evidence="8" id="KW-0443">Lipid metabolism</keyword>
<evidence type="ECO:0000313" key="14">
    <source>
        <dbReference type="EMBL" id="WFD49011.1"/>
    </source>
</evidence>
<dbReference type="Proteomes" id="UP000818624">
    <property type="component" value="Chromosome 3"/>
</dbReference>
<dbReference type="InterPro" id="IPR029058">
    <property type="entry name" value="AB_hydrolase_fold"/>
</dbReference>